<dbReference type="InterPro" id="IPR005467">
    <property type="entry name" value="His_kinase_dom"/>
</dbReference>
<keyword evidence="14" id="KW-0472">Membrane</keyword>
<keyword evidence="9 16" id="KW-0418">Kinase</keyword>
<dbReference type="InterPro" id="IPR036097">
    <property type="entry name" value="HisK_dim/P_sf"/>
</dbReference>
<dbReference type="PRINTS" id="PR00344">
    <property type="entry name" value="BCTRLSENSOR"/>
</dbReference>
<evidence type="ECO:0000256" key="1">
    <source>
        <dbReference type="ARBA" id="ARBA00000085"/>
    </source>
</evidence>
<evidence type="ECO:0000256" key="5">
    <source>
        <dbReference type="ARBA" id="ARBA00022553"/>
    </source>
</evidence>
<accession>A0ABQ5UPJ4</accession>
<keyword evidence="17" id="KW-1185">Reference proteome</keyword>
<keyword evidence="5" id="KW-0597">Phosphoprotein</keyword>
<evidence type="ECO:0000256" key="4">
    <source>
        <dbReference type="ARBA" id="ARBA00022475"/>
    </source>
</evidence>
<comment type="caution">
    <text evidence="16">The sequence shown here is derived from an EMBL/GenBank/DDBJ whole genome shotgun (WGS) entry which is preliminary data.</text>
</comment>
<dbReference type="SUPFAM" id="SSF103190">
    <property type="entry name" value="Sensory domain-like"/>
    <property type="match status" value="1"/>
</dbReference>
<evidence type="ECO:0000256" key="10">
    <source>
        <dbReference type="ARBA" id="ARBA00022840"/>
    </source>
</evidence>
<dbReference type="Pfam" id="PF02518">
    <property type="entry name" value="HATPase_c"/>
    <property type="match status" value="1"/>
</dbReference>
<evidence type="ECO:0000259" key="15">
    <source>
        <dbReference type="PROSITE" id="PS50109"/>
    </source>
</evidence>
<keyword evidence="13" id="KW-0175">Coiled coil</keyword>
<evidence type="ECO:0000256" key="7">
    <source>
        <dbReference type="ARBA" id="ARBA00022692"/>
    </source>
</evidence>
<gene>
    <name evidence="16" type="ORF">GCM10007879_14280</name>
</gene>
<dbReference type="InterPro" id="IPR029151">
    <property type="entry name" value="Sensor-like_sf"/>
</dbReference>
<dbReference type="SUPFAM" id="SSF47384">
    <property type="entry name" value="Homodimeric domain of signal transducing histidine kinase"/>
    <property type="match status" value="1"/>
</dbReference>
<evidence type="ECO:0000256" key="6">
    <source>
        <dbReference type="ARBA" id="ARBA00022679"/>
    </source>
</evidence>
<dbReference type="PANTHER" id="PTHR43065:SF46">
    <property type="entry name" value="C4-DICARBOXYLATE TRANSPORT SENSOR PROTEIN DCTB"/>
    <property type="match status" value="1"/>
</dbReference>
<evidence type="ECO:0000256" key="8">
    <source>
        <dbReference type="ARBA" id="ARBA00022741"/>
    </source>
</evidence>
<dbReference type="InterPro" id="IPR004358">
    <property type="entry name" value="Sig_transdc_His_kin-like_C"/>
</dbReference>
<dbReference type="Gene3D" id="3.30.565.10">
    <property type="entry name" value="Histidine kinase-like ATPase, C-terminal domain"/>
    <property type="match status" value="1"/>
</dbReference>
<feature type="transmembrane region" description="Helical" evidence="14">
    <location>
        <begin position="15"/>
        <end position="34"/>
    </location>
</feature>
<keyword evidence="4" id="KW-1003">Cell membrane</keyword>
<dbReference type="PIRSF" id="PIRSF036431">
    <property type="entry name" value="STHK_DctB"/>
    <property type="match status" value="1"/>
</dbReference>
<evidence type="ECO:0000256" key="2">
    <source>
        <dbReference type="ARBA" id="ARBA00004651"/>
    </source>
</evidence>
<evidence type="ECO:0000256" key="12">
    <source>
        <dbReference type="ARBA" id="ARBA00023012"/>
    </source>
</evidence>
<dbReference type="InterPro" id="IPR036890">
    <property type="entry name" value="HATPase_C_sf"/>
</dbReference>
<evidence type="ECO:0000256" key="14">
    <source>
        <dbReference type="SAM" id="Phobius"/>
    </source>
</evidence>
<dbReference type="Gene3D" id="1.10.287.130">
    <property type="match status" value="1"/>
</dbReference>
<reference evidence="16" key="2">
    <citation type="submission" date="2023-01" db="EMBL/GenBank/DDBJ databases">
        <title>Draft genome sequence of Maritalea porphyrae strain NBRC 107169.</title>
        <authorList>
            <person name="Sun Q."/>
            <person name="Mori K."/>
        </authorList>
    </citation>
    <scope>NUCLEOTIDE SEQUENCE</scope>
    <source>
        <strain evidence="16">NBRC 107169</strain>
    </source>
</reference>
<organism evidence="16 17">
    <name type="scientific">Maritalea porphyrae</name>
    <dbReference type="NCBI Taxonomy" id="880732"/>
    <lineage>
        <taxon>Bacteria</taxon>
        <taxon>Pseudomonadati</taxon>
        <taxon>Pseudomonadota</taxon>
        <taxon>Alphaproteobacteria</taxon>
        <taxon>Hyphomicrobiales</taxon>
        <taxon>Devosiaceae</taxon>
        <taxon>Maritalea</taxon>
    </lineage>
</organism>
<evidence type="ECO:0000313" key="17">
    <source>
        <dbReference type="Proteomes" id="UP001161405"/>
    </source>
</evidence>
<keyword evidence="10" id="KW-0067">ATP-binding</keyword>
<evidence type="ECO:0000256" key="11">
    <source>
        <dbReference type="ARBA" id="ARBA00022989"/>
    </source>
</evidence>
<keyword evidence="7 14" id="KW-0812">Transmembrane</keyword>
<dbReference type="PANTHER" id="PTHR43065">
    <property type="entry name" value="SENSOR HISTIDINE KINASE"/>
    <property type="match status" value="1"/>
</dbReference>
<dbReference type="SMART" id="SM00387">
    <property type="entry name" value="HATPase_c"/>
    <property type="match status" value="1"/>
</dbReference>
<dbReference type="PROSITE" id="PS50109">
    <property type="entry name" value="HIS_KIN"/>
    <property type="match status" value="1"/>
</dbReference>
<evidence type="ECO:0000256" key="9">
    <source>
        <dbReference type="ARBA" id="ARBA00022777"/>
    </source>
</evidence>
<dbReference type="Gene3D" id="3.30.450.20">
    <property type="entry name" value="PAS domain"/>
    <property type="match status" value="1"/>
</dbReference>
<feature type="coiled-coil region" evidence="13">
    <location>
        <begin position="302"/>
        <end position="343"/>
    </location>
</feature>
<keyword evidence="8" id="KW-0547">Nucleotide-binding</keyword>
<comment type="subcellular location">
    <subcellularLocation>
        <location evidence="2">Cell membrane</location>
        <topology evidence="2">Multi-pass membrane protein</topology>
    </subcellularLocation>
</comment>
<keyword evidence="11 14" id="KW-1133">Transmembrane helix</keyword>
<dbReference type="EC" id="2.7.13.3" evidence="3"/>
<dbReference type="RefSeq" id="WP_284363134.1">
    <property type="nucleotide sequence ID" value="NZ_BSNI01000002.1"/>
</dbReference>
<dbReference type="InterPro" id="IPR003594">
    <property type="entry name" value="HATPase_dom"/>
</dbReference>
<feature type="domain" description="Histidine kinase" evidence="15">
    <location>
        <begin position="359"/>
        <end position="572"/>
    </location>
</feature>
<proteinExistence type="predicted"/>
<comment type="catalytic activity">
    <reaction evidence="1">
        <text>ATP + protein L-histidine = ADP + protein N-phospho-L-histidine.</text>
        <dbReference type="EC" id="2.7.13.3"/>
    </reaction>
</comment>
<keyword evidence="6" id="KW-0808">Transferase</keyword>
<name>A0ABQ5UPJ4_9HYPH</name>
<protein>
    <recommendedName>
        <fullName evidence="3">histidine kinase</fullName>
        <ecNumber evidence="3">2.7.13.3</ecNumber>
    </recommendedName>
</protein>
<dbReference type="EMBL" id="BSNI01000002">
    <property type="protein sequence ID" value="GLQ17179.1"/>
    <property type="molecule type" value="Genomic_DNA"/>
</dbReference>
<dbReference type="InterPro" id="IPR003661">
    <property type="entry name" value="HisK_dim/P_dom"/>
</dbReference>
<sequence>MSVVDPIVRNFRLQIAALLVVVSVGTLAILYFGVPWTEARERQRLNAEIDEVLALQKETINGIFDKFRLLTGVVARQPNVAILFRMQNPNVAKDIADELVVQYAGLSGAANVQFARPDGTVLAQANETGFAPQIIDEKLIRAGAEGRLGRATLLTSDGESAYGFSHGVSWNGRIIGIVVVYVNLQQLGDAWGLLNEPIFVTNPNGQKIVANQLAGILPAEVLKSYGEKAQIIQVGEGANQISFVGRGEYLPLLDWHLNVLEDDRPVAVAREQTILIIMLSAIIVAGMIFVLLQRRHIAVVRLAEEQATARELEERVRKRTDELRKEYEERIAAEAALRQAQNELMQSAKLASIGQMSAALSHEYNQPIAAIRAYADNAQAFLDKDRQDAARDNLTRISSMTERMAKLSKTLKSFARKPGTSMRDVSVPSLVKESITLVEPHARDKKVDIELGDIPADLTVRGGSLRLSQVLVNLLSNGVDAAENSAKKQVRLAVSHDPESVIFTVEDSGDGITEKDKESIFDPFVTQKDVGEGLGLGLSIAYNIVHDFGGEIEIGASQLGGAAFYVKLPQQTKANNSDDI</sequence>
<dbReference type="SMART" id="SM00388">
    <property type="entry name" value="HisKA"/>
    <property type="match status" value="1"/>
</dbReference>
<dbReference type="GO" id="GO:0016301">
    <property type="term" value="F:kinase activity"/>
    <property type="evidence" value="ECO:0007669"/>
    <property type="project" value="UniProtKB-KW"/>
</dbReference>
<feature type="transmembrane region" description="Helical" evidence="14">
    <location>
        <begin position="274"/>
        <end position="292"/>
    </location>
</feature>
<dbReference type="CDD" id="cd00082">
    <property type="entry name" value="HisKA"/>
    <property type="match status" value="1"/>
</dbReference>
<evidence type="ECO:0000256" key="3">
    <source>
        <dbReference type="ARBA" id="ARBA00012438"/>
    </source>
</evidence>
<evidence type="ECO:0000256" key="13">
    <source>
        <dbReference type="SAM" id="Coils"/>
    </source>
</evidence>
<dbReference type="Proteomes" id="UP001161405">
    <property type="component" value="Unassembled WGS sequence"/>
</dbReference>
<evidence type="ECO:0000313" key="16">
    <source>
        <dbReference type="EMBL" id="GLQ17179.1"/>
    </source>
</evidence>
<dbReference type="SUPFAM" id="SSF55874">
    <property type="entry name" value="ATPase domain of HSP90 chaperone/DNA topoisomerase II/histidine kinase"/>
    <property type="match status" value="1"/>
</dbReference>
<dbReference type="InterPro" id="IPR017055">
    <property type="entry name" value="Sig_transdc_His_kinase_DctB"/>
</dbReference>
<keyword evidence="12" id="KW-0902">Two-component regulatory system</keyword>
<reference evidence="16" key="1">
    <citation type="journal article" date="2014" name="Int. J. Syst. Evol. Microbiol.">
        <title>Complete genome of a new Firmicutes species belonging to the dominant human colonic microbiota ('Ruminococcus bicirculans') reveals two chromosomes and a selective capacity to utilize plant glucans.</title>
        <authorList>
            <consortium name="NISC Comparative Sequencing Program"/>
            <person name="Wegmann U."/>
            <person name="Louis P."/>
            <person name="Goesmann A."/>
            <person name="Henrissat B."/>
            <person name="Duncan S.H."/>
            <person name="Flint H.J."/>
        </authorList>
    </citation>
    <scope>NUCLEOTIDE SEQUENCE</scope>
    <source>
        <strain evidence="16">NBRC 107169</strain>
    </source>
</reference>
<dbReference type="Pfam" id="PF00512">
    <property type="entry name" value="HisKA"/>
    <property type="match status" value="1"/>
</dbReference>